<comment type="cofactor">
    <cofactor evidence="5">
        <name>Mg(2+)</name>
        <dbReference type="ChEBI" id="CHEBI:18420"/>
    </cofactor>
</comment>
<dbReference type="Proteomes" id="UP000092952">
    <property type="component" value="Chromosome"/>
</dbReference>
<dbReference type="SUPFAM" id="SSF88723">
    <property type="entry name" value="PIN domain-like"/>
    <property type="match status" value="1"/>
</dbReference>
<feature type="binding site" evidence="5">
    <location>
        <position position="7"/>
    </location>
    <ligand>
        <name>Mg(2+)</name>
        <dbReference type="ChEBI" id="CHEBI:18420"/>
    </ligand>
</feature>
<evidence type="ECO:0000256" key="5">
    <source>
        <dbReference type="HAMAP-Rule" id="MF_00265"/>
    </source>
</evidence>
<dbReference type="AlphaFoldDB" id="A0A1B1YQG9"/>
<gene>
    <name evidence="5" type="primary">vapC</name>
    <name evidence="7" type="ORF">PG2T_01645</name>
</gene>
<keyword evidence="3 5" id="KW-0479">Metal-binding</keyword>
<feature type="binding site" evidence="5">
    <location>
        <position position="99"/>
    </location>
    <ligand>
        <name>Mg(2+)</name>
        <dbReference type="ChEBI" id="CHEBI:18420"/>
    </ligand>
</feature>
<keyword evidence="4 5" id="KW-0378">Hydrolase</keyword>
<dbReference type="InterPro" id="IPR029060">
    <property type="entry name" value="PIN-like_dom_sf"/>
</dbReference>
<evidence type="ECO:0000256" key="2">
    <source>
        <dbReference type="ARBA" id="ARBA00022722"/>
    </source>
</evidence>
<keyword evidence="2 5" id="KW-0540">Nuclease</keyword>
<dbReference type="GO" id="GO:0004540">
    <property type="term" value="F:RNA nuclease activity"/>
    <property type="evidence" value="ECO:0007669"/>
    <property type="project" value="InterPro"/>
</dbReference>
<dbReference type="Pfam" id="PF01850">
    <property type="entry name" value="PIN"/>
    <property type="match status" value="1"/>
</dbReference>
<sequence length="133" mass="14670">MKHYLLDTSALLTLRDDEPGADRVAEILTLSGHGKVRCSGCFISLMEVFYRVWKDEGEAAGRLAYEQCQSLPIEWVHETPELLESAAAIKAQQALSLADAWIGACAQLASAVLVHKDPEFEPLTALQEVLPYK</sequence>
<keyword evidence="5" id="KW-0460">Magnesium</keyword>
<dbReference type="InParanoid" id="A0A1B1YQG9"/>
<dbReference type="Gene3D" id="3.40.50.1010">
    <property type="entry name" value="5'-nuclease"/>
    <property type="match status" value="1"/>
</dbReference>
<dbReference type="HAMAP" id="MF_00265">
    <property type="entry name" value="VapC_Nob1"/>
    <property type="match status" value="1"/>
</dbReference>
<dbReference type="RefSeq" id="WP_068802532.1">
    <property type="nucleotide sequence ID" value="NZ_CP014671.1"/>
</dbReference>
<dbReference type="OrthoDB" id="7061521at2"/>
<organism evidence="7 8">
    <name type="scientific">Immundisolibacter cernigliae</name>
    <dbReference type="NCBI Taxonomy" id="1810504"/>
    <lineage>
        <taxon>Bacteria</taxon>
        <taxon>Pseudomonadati</taxon>
        <taxon>Pseudomonadota</taxon>
        <taxon>Gammaproteobacteria</taxon>
        <taxon>Immundisolibacterales</taxon>
        <taxon>Immundisolibacteraceae</taxon>
        <taxon>Immundisolibacter</taxon>
    </lineage>
</organism>
<evidence type="ECO:0000256" key="4">
    <source>
        <dbReference type="ARBA" id="ARBA00022801"/>
    </source>
</evidence>
<dbReference type="InterPro" id="IPR022907">
    <property type="entry name" value="VapC_family"/>
</dbReference>
<dbReference type="EMBL" id="CP014671">
    <property type="protein sequence ID" value="ANX03021.1"/>
    <property type="molecule type" value="Genomic_DNA"/>
</dbReference>
<feature type="domain" description="PIN" evidence="6">
    <location>
        <begin position="4"/>
        <end position="121"/>
    </location>
</feature>
<name>A0A1B1YQG9_9GAMM</name>
<proteinExistence type="inferred from homology"/>
<dbReference type="GO" id="GO:0090729">
    <property type="term" value="F:toxin activity"/>
    <property type="evidence" value="ECO:0007669"/>
    <property type="project" value="UniProtKB-KW"/>
</dbReference>
<comment type="function">
    <text evidence="5">Toxic component of a toxin-antitoxin (TA) system. An RNase.</text>
</comment>
<dbReference type="GO" id="GO:0000287">
    <property type="term" value="F:magnesium ion binding"/>
    <property type="evidence" value="ECO:0007669"/>
    <property type="project" value="UniProtKB-UniRule"/>
</dbReference>
<dbReference type="STRING" id="1810504.PG2T_01645"/>
<protein>
    <recommendedName>
        <fullName evidence="5">Ribonuclease VapC</fullName>
        <shortName evidence="5">RNase VapC</shortName>
        <ecNumber evidence="5">3.1.-.-</ecNumber>
    </recommendedName>
    <alternativeName>
        <fullName evidence="5">Toxin VapC</fullName>
    </alternativeName>
</protein>
<evidence type="ECO:0000259" key="6">
    <source>
        <dbReference type="Pfam" id="PF01850"/>
    </source>
</evidence>
<dbReference type="GO" id="GO:0016787">
    <property type="term" value="F:hydrolase activity"/>
    <property type="evidence" value="ECO:0007669"/>
    <property type="project" value="UniProtKB-KW"/>
</dbReference>
<evidence type="ECO:0000256" key="3">
    <source>
        <dbReference type="ARBA" id="ARBA00022723"/>
    </source>
</evidence>
<keyword evidence="1 5" id="KW-1277">Toxin-antitoxin system</keyword>
<dbReference type="KEGG" id="gbi:PG2T_01645"/>
<dbReference type="InterPro" id="IPR002716">
    <property type="entry name" value="PIN_dom"/>
</dbReference>
<evidence type="ECO:0000313" key="7">
    <source>
        <dbReference type="EMBL" id="ANX03021.1"/>
    </source>
</evidence>
<keyword evidence="8" id="KW-1185">Reference proteome</keyword>
<reference evidence="8" key="1">
    <citation type="submission" date="2016-03" db="EMBL/GenBank/DDBJ databases">
        <title>Complete genome sequence of Solimmundus cernigliae, representing a novel lineage of polycyclic aromatic hydrocarbon degraders within the Gammaproteobacteria.</title>
        <authorList>
            <person name="Singleton D.R."/>
            <person name="Dickey A.N."/>
            <person name="Scholl E.H."/>
            <person name="Wright F.A."/>
            <person name="Aitken M.D."/>
        </authorList>
    </citation>
    <scope>NUCLEOTIDE SEQUENCE [LARGE SCALE GENOMIC DNA]</scope>
    <source>
        <strain evidence="8">TR3.2</strain>
    </source>
</reference>
<accession>A0A1B1YQG9</accession>
<comment type="similarity">
    <text evidence="5">Belongs to the PINc/VapC protein family.</text>
</comment>
<evidence type="ECO:0000256" key="1">
    <source>
        <dbReference type="ARBA" id="ARBA00022649"/>
    </source>
</evidence>
<dbReference type="EC" id="3.1.-.-" evidence="5"/>
<evidence type="ECO:0000313" key="8">
    <source>
        <dbReference type="Proteomes" id="UP000092952"/>
    </source>
</evidence>
<keyword evidence="5" id="KW-0800">Toxin</keyword>